<gene>
    <name evidence="1" type="primary">gpmB_1</name>
    <name evidence="1" type="ORF">GALL_392270</name>
</gene>
<protein>
    <submittedName>
        <fullName evidence="1">Phosphoglycerate mutase GpmB</fullName>
    </submittedName>
</protein>
<dbReference type="InterPro" id="IPR013078">
    <property type="entry name" value="His_Pase_superF_clade-1"/>
</dbReference>
<accession>A0A1J5QT16</accession>
<reference evidence="1" key="1">
    <citation type="submission" date="2016-10" db="EMBL/GenBank/DDBJ databases">
        <title>Sequence of Gallionella enrichment culture.</title>
        <authorList>
            <person name="Poehlein A."/>
            <person name="Muehling M."/>
            <person name="Daniel R."/>
        </authorList>
    </citation>
    <scope>NUCLEOTIDE SEQUENCE</scope>
</reference>
<evidence type="ECO:0000313" key="1">
    <source>
        <dbReference type="EMBL" id="OIQ79045.1"/>
    </source>
</evidence>
<dbReference type="Gene3D" id="3.40.50.1240">
    <property type="entry name" value="Phosphoglycerate mutase-like"/>
    <property type="match status" value="1"/>
</dbReference>
<comment type="caution">
    <text evidence="1">The sequence shown here is derived from an EMBL/GenBank/DDBJ whole genome shotgun (WGS) entry which is preliminary data.</text>
</comment>
<sequence length="123" mass="13679">MDFGLWQGRSLADLVTEPLWPTVQNHPSQMRFPEGESFEEVGIRAAAAIAHWNDLLQGGSYAVFTHADVIKVIVAQSIGLPLDYFQRIAIDPCSITIFDYSEDRVTLRGLNVQVELADSMVIS</sequence>
<dbReference type="EMBL" id="MLJW01001284">
    <property type="protein sequence ID" value="OIQ79045.1"/>
    <property type="molecule type" value="Genomic_DNA"/>
</dbReference>
<name>A0A1J5QT16_9ZZZZ</name>
<dbReference type="SUPFAM" id="SSF53254">
    <property type="entry name" value="Phosphoglycerate mutase-like"/>
    <property type="match status" value="1"/>
</dbReference>
<organism evidence="1">
    <name type="scientific">mine drainage metagenome</name>
    <dbReference type="NCBI Taxonomy" id="410659"/>
    <lineage>
        <taxon>unclassified sequences</taxon>
        <taxon>metagenomes</taxon>
        <taxon>ecological metagenomes</taxon>
    </lineage>
</organism>
<proteinExistence type="predicted"/>
<dbReference type="Pfam" id="PF00300">
    <property type="entry name" value="His_Phos_1"/>
    <property type="match status" value="1"/>
</dbReference>
<dbReference type="InterPro" id="IPR029033">
    <property type="entry name" value="His_PPase_superfam"/>
</dbReference>
<dbReference type="AlphaFoldDB" id="A0A1J5QT16"/>